<accession>A0A5D2QIE5</accession>
<protein>
    <submittedName>
        <fullName evidence="1">Uncharacterized protein</fullName>
    </submittedName>
</protein>
<dbReference type="AlphaFoldDB" id="A0A5D2QIE5"/>
<reference evidence="1 2" key="1">
    <citation type="submission" date="2019-07" db="EMBL/GenBank/DDBJ databases">
        <title>WGS assembly of Gossypium tomentosum.</title>
        <authorList>
            <person name="Chen Z.J."/>
            <person name="Sreedasyam A."/>
            <person name="Ando A."/>
            <person name="Song Q."/>
            <person name="De L."/>
            <person name="Hulse-Kemp A."/>
            <person name="Ding M."/>
            <person name="Ye W."/>
            <person name="Kirkbride R."/>
            <person name="Jenkins J."/>
            <person name="Plott C."/>
            <person name="Lovell J."/>
            <person name="Lin Y.-M."/>
            <person name="Vaughn R."/>
            <person name="Liu B."/>
            <person name="Li W."/>
            <person name="Simpson S."/>
            <person name="Scheffler B."/>
            <person name="Saski C."/>
            <person name="Grover C."/>
            <person name="Hu G."/>
            <person name="Conover J."/>
            <person name="Carlson J."/>
            <person name="Shu S."/>
            <person name="Boston L."/>
            <person name="Williams M."/>
            <person name="Peterson D."/>
            <person name="Mcgee K."/>
            <person name="Jones D."/>
            <person name="Wendel J."/>
            <person name="Stelly D."/>
            <person name="Grimwood J."/>
            <person name="Schmutz J."/>
        </authorList>
    </citation>
    <scope>NUCLEOTIDE SEQUENCE [LARGE SCALE GENOMIC DNA]</scope>
    <source>
        <strain evidence="1">7179.01</strain>
    </source>
</reference>
<gene>
    <name evidence="1" type="ORF">ES332_A05G209700v1</name>
</gene>
<name>A0A5D2QIE5_GOSTO</name>
<dbReference type="EMBL" id="CM017614">
    <property type="protein sequence ID" value="TYI27933.1"/>
    <property type="molecule type" value="Genomic_DNA"/>
</dbReference>
<sequence length="111" mass="12534">MPKQFSFSLRHLSEASPVIKLMNSDAHSCTVSLASLDIFALTGRDFFFHYAIRISYGEESILFFRRIVRDVSGQWAADGAGLVSFPSYGKFKKSLKTVNIHHRSFVIQCSI</sequence>
<organism evidence="1 2">
    <name type="scientific">Gossypium tomentosum</name>
    <name type="common">Hawaiian cotton</name>
    <name type="synonym">Gossypium sandvicense</name>
    <dbReference type="NCBI Taxonomy" id="34277"/>
    <lineage>
        <taxon>Eukaryota</taxon>
        <taxon>Viridiplantae</taxon>
        <taxon>Streptophyta</taxon>
        <taxon>Embryophyta</taxon>
        <taxon>Tracheophyta</taxon>
        <taxon>Spermatophyta</taxon>
        <taxon>Magnoliopsida</taxon>
        <taxon>eudicotyledons</taxon>
        <taxon>Gunneridae</taxon>
        <taxon>Pentapetalae</taxon>
        <taxon>rosids</taxon>
        <taxon>malvids</taxon>
        <taxon>Malvales</taxon>
        <taxon>Malvaceae</taxon>
        <taxon>Malvoideae</taxon>
        <taxon>Gossypium</taxon>
    </lineage>
</organism>
<proteinExistence type="predicted"/>
<keyword evidence="2" id="KW-1185">Reference proteome</keyword>
<dbReference type="Proteomes" id="UP000322667">
    <property type="component" value="Chromosome A05"/>
</dbReference>
<evidence type="ECO:0000313" key="2">
    <source>
        <dbReference type="Proteomes" id="UP000322667"/>
    </source>
</evidence>
<evidence type="ECO:0000313" key="1">
    <source>
        <dbReference type="EMBL" id="TYI27933.1"/>
    </source>
</evidence>